<protein>
    <submittedName>
        <fullName evidence="1">Uncharacterized protein</fullName>
    </submittedName>
</protein>
<comment type="caution">
    <text evidence="1">The sequence shown here is derived from an EMBL/GenBank/DDBJ whole genome shotgun (WGS) entry which is preliminary data.</text>
</comment>
<name>A0A0F9DI34_9ZZZZ</name>
<proteinExistence type="predicted"/>
<accession>A0A0F9DI34</accession>
<dbReference type="EMBL" id="LAZR01039278">
    <property type="protein sequence ID" value="KKL17391.1"/>
    <property type="molecule type" value="Genomic_DNA"/>
</dbReference>
<organism evidence="1">
    <name type="scientific">marine sediment metagenome</name>
    <dbReference type="NCBI Taxonomy" id="412755"/>
    <lineage>
        <taxon>unclassified sequences</taxon>
        <taxon>metagenomes</taxon>
        <taxon>ecological metagenomes</taxon>
    </lineage>
</organism>
<dbReference type="AlphaFoldDB" id="A0A0F9DI34"/>
<evidence type="ECO:0000313" key="1">
    <source>
        <dbReference type="EMBL" id="KKL17391.1"/>
    </source>
</evidence>
<sequence>MSVIKPLTKITSIREHGLQALNRVANKHGVSNIHLLTCIVLHVSLLSSDDQLRILDDGESIDLMVRMGCRLDEHGKLDYSHLFPIKVVIEEDQ</sequence>
<reference evidence="1" key="1">
    <citation type="journal article" date="2015" name="Nature">
        <title>Complex archaea that bridge the gap between prokaryotes and eukaryotes.</title>
        <authorList>
            <person name="Spang A."/>
            <person name="Saw J.H."/>
            <person name="Jorgensen S.L."/>
            <person name="Zaremba-Niedzwiedzka K."/>
            <person name="Martijn J."/>
            <person name="Lind A.E."/>
            <person name="van Eijk R."/>
            <person name="Schleper C."/>
            <person name="Guy L."/>
            <person name="Ettema T.J."/>
        </authorList>
    </citation>
    <scope>NUCLEOTIDE SEQUENCE</scope>
</reference>
<gene>
    <name evidence="1" type="ORF">LCGC14_2486030</name>
</gene>